<evidence type="ECO:0000313" key="2">
    <source>
        <dbReference type="EMBL" id="MBP2027970.1"/>
    </source>
</evidence>
<sequence>MKIERLFALVLAIGLISSSLILFQRADVEKGYKNYEITLDYTEMVRFADIGEEDLDYYLREFKEAGVASINIGEATINSLKQNMDFKIKTELEGFDLVVMGSPQSLEFVENGLKDTLIEQRNITYRDENTLVIEGYPRDFGFDTTIARDFNGNRIGGSHIGQVSKLEYAGLGFLDSEIETAKESGLNVLLRPVYVSQIQNSREALQRFEDTLNRHSIDQRYIIFGGEEAIGTDDELEALAELMEDRNISVGMIEASVQREHLDMAGMKPLVERLNYDAVRIFTTWPYIQKRFDYGIPLHHNGEEIMNTYYRAITERNIRVIYFRPFITPAGKVVTDMELYKARFGELQQRLEKTHSIVPGEINAMDYLRARRTLQMLSALGTLAGAFIVLDNLFKIKRKHILSLFGISIVATAAIYVLNIRLDMVNKMFGLLSTIIFPSISGMFVLATVREILKQKKEASIGTAYFRGILILLLAVVISLIGAIFQVAFFAQSKYLLELDIFKGVKISQVAPMGIIMLVYLSYFGYGRKNDEIYIKYEELKEFFLGNIKIWQALIVGVLLGAVALLLLRSGHESNVEPSSMELLVRNLLEIFLPARPRNKAFLLGYPGLVLMVYLAFKKKFVWSFPAFALIVMIGQSNILNTFSHIRTPIYMSYLRVSYELVITLFTSAIFVLVAEGAIKLIEKGKGNA</sequence>
<keyword evidence="1" id="KW-1133">Transmembrane helix</keyword>
<dbReference type="RefSeq" id="WP_209661030.1">
    <property type="nucleotide sequence ID" value="NZ_JAGGLI010000019.1"/>
</dbReference>
<feature type="transmembrane region" description="Helical" evidence="1">
    <location>
        <begin position="469"/>
        <end position="490"/>
    </location>
</feature>
<feature type="transmembrane region" description="Helical" evidence="1">
    <location>
        <begin position="622"/>
        <end position="641"/>
    </location>
</feature>
<evidence type="ECO:0000313" key="3">
    <source>
        <dbReference type="Proteomes" id="UP001314903"/>
    </source>
</evidence>
<name>A0ABS4KJK7_9FIRM</name>
<reference evidence="2 3" key="1">
    <citation type="submission" date="2021-03" db="EMBL/GenBank/DDBJ databases">
        <title>Genomic Encyclopedia of Type Strains, Phase IV (KMG-IV): sequencing the most valuable type-strain genomes for metagenomic binning, comparative biology and taxonomic classification.</title>
        <authorList>
            <person name="Goeker M."/>
        </authorList>
    </citation>
    <scope>NUCLEOTIDE SEQUENCE [LARGE SCALE GENOMIC DNA]</scope>
    <source>
        <strain evidence="2 3">DSM 27512</strain>
    </source>
</reference>
<proteinExistence type="predicted"/>
<evidence type="ECO:0000256" key="1">
    <source>
        <dbReference type="SAM" id="Phobius"/>
    </source>
</evidence>
<gene>
    <name evidence="2" type="ORF">J2Z35_001769</name>
</gene>
<dbReference type="Pfam" id="PF18949">
    <property type="entry name" value="DUF5693"/>
    <property type="match status" value="1"/>
</dbReference>
<keyword evidence="1" id="KW-0812">Transmembrane</keyword>
<keyword evidence="1" id="KW-0472">Membrane</keyword>
<feature type="transmembrane region" description="Helical" evidence="1">
    <location>
        <begin position="401"/>
        <end position="422"/>
    </location>
</feature>
<comment type="caution">
    <text evidence="2">The sequence shown here is derived from an EMBL/GenBank/DDBJ whole genome shotgun (WGS) entry which is preliminary data.</text>
</comment>
<dbReference type="InterPro" id="IPR043748">
    <property type="entry name" value="DUF5693"/>
</dbReference>
<feature type="transmembrane region" description="Helical" evidence="1">
    <location>
        <begin position="374"/>
        <end position="394"/>
    </location>
</feature>
<dbReference type="Proteomes" id="UP001314903">
    <property type="component" value="Unassembled WGS sequence"/>
</dbReference>
<feature type="transmembrane region" description="Helical" evidence="1">
    <location>
        <begin position="548"/>
        <end position="568"/>
    </location>
</feature>
<organism evidence="2 3">
    <name type="scientific">Acetoanaerobium pronyense</name>
    <dbReference type="NCBI Taxonomy" id="1482736"/>
    <lineage>
        <taxon>Bacteria</taxon>
        <taxon>Bacillati</taxon>
        <taxon>Bacillota</taxon>
        <taxon>Clostridia</taxon>
        <taxon>Peptostreptococcales</taxon>
        <taxon>Filifactoraceae</taxon>
        <taxon>Acetoanaerobium</taxon>
    </lineage>
</organism>
<feature type="transmembrane region" description="Helical" evidence="1">
    <location>
        <begin position="510"/>
        <end position="527"/>
    </location>
</feature>
<feature type="transmembrane region" description="Helical" evidence="1">
    <location>
        <begin position="428"/>
        <end position="449"/>
    </location>
</feature>
<dbReference type="EMBL" id="JAGGLI010000019">
    <property type="protein sequence ID" value="MBP2027970.1"/>
    <property type="molecule type" value="Genomic_DNA"/>
</dbReference>
<keyword evidence="3" id="KW-1185">Reference proteome</keyword>
<accession>A0ABS4KJK7</accession>
<protein>
    <submittedName>
        <fullName evidence="2">Uncharacterized protein</fullName>
    </submittedName>
</protein>
<feature type="transmembrane region" description="Helical" evidence="1">
    <location>
        <begin position="661"/>
        <end position="682"/>
    </location>
</feature>